<reference evidence="4" key="2">
    <citation type="submission" date="2020-09" db="EMBL/GenBank/DDBJ databases">
        <authorList>
            <person name="Sun Q."/>
            <person name="Ohkuma M."/>
        </authorList>
    </citation>
    <scope>NUCLEOTIDE SEQUENCE</scope>
    <source>
        <strain evidence="4">JCM 31311</strain>
    </source>
</reference>
<gene>
    <name evidence="4" type="ORF">GCM10008957_55320</name>
</gene>
<dbReference type="GO" id="GO:0046872">
    <property type="term" value="F:metal ion binding"/>
    <property type="evidence" value="ECO:0007669"/>
    <property type="project" value="UniProtKB-KW"/>
</dbReference>
<dbReference type="InterPro" id="IPR027806">
    <property type="entry name" value="HARBI1_dom"/>
</dbReference>
<dbReference type="EMBL" id="BMQL01000095">
    <property type="protein sequence ID" value="GGR39406.1"/>
    <property type="molecule type" value="Genomic_DNA"/>
</dbReference>
<comment type="caution">
    <text evidence="4">The sequence shown here is derived from an EMBL/GenBank/DDBJ whole genome shotgun (WGS) entry which is preliminary data.</text>
</comment>
<keyword evidence="2" id="KW-0479">Metal-binding</keyword>
<evidence type="ECO:0000256" key="2">
    <source>
        <dbReference type="ARBA" id="ARBA00022723"/>
    </source>
</evidence>
<feature type="domain" description="DDE Tnp4" evidence="3">
    <location>
        <begin position="2"/>
        <end position="150"/>
    </location>
</feature>
<accession>A0A918FI87</accession>
<dbReference type="Pfam" id="PF13359">
    <property type="entry name" value="DDE_Tnp_4"/>
    <property type="match status" value="1"/>
</dbReference>
<keyword evidence="5" id="KW-1185">Reference proteome</keyword>
<dbReference type="Proteomes" id="UP000603865">
    <property type="component" value="Unassembled WGS sequence"/>
</dbReference>
<dbReference type="AlphaFoldDB" id="A0A918FI87"/>
<comment type="cofactor">
    <cofactor evidence="1">
        <name>a divalent metal cation</name>
        <dbReference type="ChEBI" id="CHEBI:60240"/>
    </cofactor>
</comment>
<evidence type="ECO:0000259" key="3">
    <source>
        <dbReference type="Pfam" id="PF13359"/>
    </source>
</evidence>
<protein>
    <recommendedName>
        <fullName evidence="3">DDE Tnp4 domain-containing protein</fullName>
    </recommendedName>
</protein>
<sequence>MCVRCPVNAPKKATRLVSGNKKRHTLKLQRLIHTFTCQILCVATGRGATHDLRRLRESKTQIYPDTERLADAGYQGIHHQHAFTRTPKNASKDHPLMKAQRADTRQGAKVRLPVEHVIRRLKVFCIFKETYRHRRRRVQLRVNLMAALCNRIPIQT</sequence>
<reference evidence="4" key="1">
    <citation type="journal article" date="2014" name="Int. J. Syst. Evol. Microbiol.">
        <title>Complete genome sequence of Corynebacterium casei LMG S-19264T (=DSM 44701T), isolated from a smear-ripened cheese.</title>
        <authorList>
            <consortium name="US DOE Joint Genome Institute (JGI-PGF)"/>
            <person name="Walter F."/>
            <person name="Albersmeier A."/>
            <person name="Kalinowski J."/>
            <person name="Ruckert C."/>
        </authorList>
    </citation>
    <scope>NUCLEOTIDE SEQUENCE</scope>
    <source>
        <strain evidence="4">JCM 31311</strain>
    </source>
</reference>
<evidence type="ECO:0000256" key="1">
    <source>
        <dbReference type="ARBA" id="ARBA00001968"/>
    </source>
</evidence>
<proteinExistence type="predicted"/>
<name>A0A918FI87_9DEIO</name>
<organism evidence="4 5">
    <name type="scientific">Deinococcus ruber</name>
    <dbReference type="NCBI Taxonomy" id="1848197"/>
    <lineage>
        <taxon>Bacteria</taxon>
        <taxon>Thermotogati</taxon>
        <taxon>Deinococcota</taxon>
        <taxon>Deinococci</taxon>
        <taxon>Deinococcales</taxon>
        <taxon>Deinococcaceae</taxon>
        <taxon>Deinococcus</taxon>
    </lineage>
</organism>
<evidence type="ECO:0000313" key="4">
    <source>
        <dbReference type="EMBL" id="GGR39406.1"/>
    </source>
</evidence>
<evidence type="ECO:0000313" key="5">
    <source>
        <dbReference type="Proteomes" id="UP000603865"/>
    </source>
</evidence>